<sequence>MKAVIITGGIAVVCTLLEVYMEDLLEDTSADFIEWLQGGSNSFWNFIFQALEIITAGIFIFISAIIYICGNRKLGVMGLTAGIFAACLASLFKMCFCHPRPLWKYSKINAIKCHTDFGAPSGHTFSGGAIIFYLGYFWLKNGQNIITKVFLLIFAILITGVDRTYLGVHFYFQVVLGYSYAAFLSALLMRTSVERFMNKLMKNIKHVIIVNVSAVFFVIVAVFLYLFRNPAWDETWTINFKNDCNRDLTSKDALFKNLTDTTLAFAIAGLLLGYYKIRDMRTYSGLTRDNFIISIIGIAVLAAVILGVEKIVGMIALDFVKIILYCASRFLAGFVVGYFIPSLLSKINKKRPTEQLILSEDLKLQLIKIDDKS</sequence>
<dbReference type="SMART" id="SM00014">
    <property type="entry name" value="acidPPc"/>
    <property type="match status" value="1"/>
</dbReference>
<dbReference type="Proteomes" id="UP001162131">
    <property type="component" value="Unassembled WGS sequence"/>
</dbReference>
<evidence type="ECO:0000256" key="2">
    <source>
        <dbReference type="ARBA" id="ARBA00022692"/>
    </source>
</evidence>
<evidence type="ECO:0000256" key="8">
    <source>
        <dbReference type="SAM" id="Phobius"/>
    </source>
</evidence>
<evidence type="ECO:0000256" key="5">
    <source>
        <dbReference type="ARBA" id="ARBA00022989"/>
    </source>
</evidence>
<feature type="transmembrane region" description="Helical" evidence="8">
    <location>
        <begin position="45"/>
        <end position="67"/>
    </location>
</feature>
<accession>A0AAU9ICV2</accession>
<reference evidence="10" key="1">
    <citation type="submission" date="2021-09" db="EMBL/GenBank/DDBJ databases">
        <authorList>
            <consortium name="AG Swart"/>
            <person name="Singh M."/>
            <person name="Singh A."/>
            <person name="Seah K."/>
            <person name="Emmerich C."/>
        </authorList>
    </citation>
    <scope>NUCLEOTIDE SEQUENCE</scope>
    <source>
        <strain evidence="10">ATCC30299</strain>
    </source>
</reference>
<feature type="transmembrane region" description="Helical" evidence="8">
    <location>
        <begin position="146"/>
        <end position="164"/>
    </location>
</feature>
<feature type="transmembrane region" description="Helical" evidence="8">
    <location>
        <begin position="322"/>
        <end position="341"/>
    </location>
</feature>
<dbReference type="Pfam" id="PF01569">
    <property type="entry name" value="PAP2"/>
    <property type="match status" value="1"/>
</dbReference>
<dbReference type="Gene3D" id="1.20.144.10">
    <property type="entry name" value="Phosphatidic acid phosphatase type 2/haloperoxidase"/>
    <property type="match status" value="1"/>
</dbReference>
<keyword evidence="5 8" id="KW-1133">Transmembrane helix</keyword>
<comment type="caution">
    <text evidence="10">The sequence shown here is derived from an EMBL/GenBank/DDBJ whole genome shotgun (WGS) entry which is preliminary data.</text>
</comment>
<feature type="transmembrane region" description="Helical" evidence="8">
    <location>
        <begin position="258"/>
        <end position="277"/>
    </location>
</feature>
<dbReference type="PANTHER" id="PTHR14969:SF28">
    <property type="entry name" value="DIHYDROSPHINGOSINE 1-PHOSPHATE PHOSPHATASE LCB3-RELATED"/>
    <property type="match status" value="1"/>
</dbReference>
<dbReference type="AlphaFoldDB" id="A0AAU9ICV2"/>
<keyword evidence="11" id="KW-1185">Reference proteome</keyword>
<dbReference type="CDD" id="cd01610">
    <property type="entry name" value="PAP2_like"/>
    <property type="match status" value="1"/>
</dbReference>
<comment type="similarity">
    <text evidence="7">Belongs to the type 2 lipid phosphate phosphatase family.</text>
</comment>
<dbReference type="InterPro" id="IPR000326">
    <property type="entry name" value="PAP2/HPO"/>
</dbReference>
<keyword evidence="6 8" id="KW-0472">Membrane</keyword>
<keyword evidence="4" id="KW-0256">Endoplasmic reticulum</keyword>
<evidence type="ECO:0000256" key="3">
    <source>
        <dbReference type="ARBA" id="ARBA00022801"/>
    </source>
</evidence>
<organism evidence="10 11">
    <name type="scientific">Blepharisma stoltei</name>
    <dbReference type="NCBI Taxonomy" id="1481888"/>
    <lineage>
        <taxon>Eukaryota</taxon>
        <taxon>Sar</taxon>
        <taxon>Alveolata</taxon>
        <taxon>Ciliophora</taxon>
        <taxon>Postciliodesmatophora</taxon>
        <taxon>Heterotrichea</taxon>
        <taxon>Heterotrichida</taxon>
        <taxon>Blepharismidae</taxon>
        <taxon>Blepharisma</taxon>
    </lineage>
</organism>
<evidence type="ECO:0000259" key="9">
    <source>
        <dbReference type="SMART" id="SM00014"/>
    </source>
</evidence>
<evidence type="ECO:0000256" key="4">
    <source>
        <dbReference type="ARBA" id="ARBA00022824"/>
    </source>
</evidence>
<dbReference type="GO" id="GO:0042392">
    <property type="term" value="F:sphingosine-1-phosphate phosphatase activity"/>
    <property type="evidence" value="ECO:0007669"/>
    <property type="project" value="TreeGrafter"/>
</dbReference>
<keyword evidence="3" id="KW-0378">Hydrolase</keyword>
<feature type="domain" description="Phosphatidic acid phosphatase type 2/haloperoxidase" evidence="9">
    <location>
        <begin position="74"/>
        <end position="189"/>
    </location>
</feature>
<keyword evidence="2 8" id="KW-0812">Transmembrane</keyword>
<dbReference type="SUPFAM" id="SSF48317">
    <property type="entry name" value="Acid phosphatase/Vanadium-dependent haloperoxidase"/>
    <property type="match status" value="1"/>
</dbReference>
<proteinExistence type="inferred from homology"/>
<feature type="transmembrane region" description="Helical" evidence="8">
    <location>
        <begin position="74"/>
        <end position="92"/>
    </location>
</feature>
<feature type="transmembrane region" description="Helical" evidence="8">
    <location>
        <begin position="208"/>
        <end position="227"/>
    </location>
</feature>
<evidence type="ECO:0000313" key="11">
    <source>
        <dbReference type="Proteomes" id="UP001162131"/>
    </source>
</evidence>
<dbReference type="PANTHER" id="PTHR14969">
    <property type="entry name" value="SPHINGOSINE-1-PHOSPHATE PHOSPHOHYDROLASE"/>
    <property type="match status" value="1"/>
</dbReference>
<evidence type="ECO:0000256" key="6">
    <source>
        <dbReference type="ARBA" id="ARBA00023136"/>
    </source>
</evidence>
<evidence type="ECO:0000313" key="10">
    <source>
        <dbReference type="EMBL" id="CAG9311226.1"/>
    </source>
</evidence>
<feature type="transmembrane region" description="Helical" evidence="8">
    <location>
        <begin position="122"/>
        <end position="139"/>
    </location>
</feature>
<feature type="transmembrane region" description="Helical" evidence="8">
    <location>
        <begin position="170"/>
        <end position="188"/>
    </location>
</feature>
<feature type="transmembrane region" description="Helical" evidence="8">
    <location>
        <begin position="289"/>
        <end position="316"/>
    </location>
</feature>
<protein>
    <recommendedName>
        <fullName evidence="9">Phosphatidic acid phosphatase type 2/haloperoxidase domain-containing protein</fullName>
    </recommendedName>
</protein>
<dbReference type="GO" id="GO:0005789">
    <property type="term" value="C:endoplasmic reticulum membrane"/>
    <property type="evidence" value="ECO:0007669"/>
    <property type="project" value="UniProtKB-SubCell"/>
</dbReference>
<name>A0AAU9ICV2_9CILI</name>
<dbReference type="EMBL" id="CAJZBQ010000004">
    <property type="protein sequence ID" value="CAG9311226.1"/>
    <property type="molecule type" value="Genomic_DNA"/>
</dbReference>
<evidence type="ECO:0000256" key="1">
    <source>
        <dbReference type="ARBA" id="ARBA00004477"/>
    </source>
</evidence>
<gene>
    <name evidence="10" type="ORF">BSTOLATCC_MIC3518</name>
</gene>
<evidence type="ECO:0000256" key="7">
    <source>
        <dbReference type="ARBA" id="ARBA00038324"/>
    </source>
</evidence>
<dbReference type="InterPro" id="IPR036938">
    <property type="entry name" value="PAP2/HPO_sf"/>
</dbReference>
<comment type="subcellular location">
    <subcellularLocation>
        <location evidence="1">Endoplasmic reticulum membrane</location>
        <topology evidence="1">Multi-pass membrane protein</topology>
    </subcellularLocation>
</comment>